<proteinExistence type="predicted"/>
<feature type="domain" description="Alpha/beta hydrolase fold-3" evidence="2">
    <location>
        <begin position="133"/>
        <end position="351"/>
    </location>
</feature>
<dbReference type="EMBL" id="JAZAVK010000079">
    <property type="protein sequence ID" value="KAK7425602.1"/>
    <property type="molecule type" value="Genomic_DNA"/>
</dbReference>
<name>A0ABR1HXE4_9HYPO</name>
<dbReference type="PANTHER" id="PTHR48081">
    <property type="entry name" value="AB HYDROLASE SUPERFAMILY PROTEIN C4A8.06C"/>
    <property type="match status" value="1"/>
</dbReference>
<protein>
    <recommendedName>
        <fullName evidence="2">Alpha/beta hydrolase fold-3 domain-containing protein</fullName>
    </recommendedName>
</protein>
<dbReference type="Proteomes" id="UP001498421">
    <property type="component" value="Unassembled WGS sequence"/>
</dbReference>
<dbReference type="Gene3D" id="3.40.50.1820">
    <property type="entry name" value="alpha/beta hydrolase"/>
    <property type="match status" value="1"/>
</dbReference>
<gene>
    <name evidence="3" type="ORF">QQZ08_007925</name>
</gene>
<keyword evidence="4" id="KW-1185">Reference proteome</keyword>
<dbReference type="InterPro" id="IPR050300">
    <property type="entry name" value="GDXG_lipolytic_enzyme"/>
</dbReference>
<evidence type="ECO:0000256" key="1">
    <source>
        <dbReference type="ARBA" id="ARBA00022801"/>
    </source>
</evidence>
<dbReference type="SUPFAM" id="SSF53474">
    <property type="entry name" value="alpha/beta-Hydrolases"/>
    <property type="match status" value="1"/>
</dbReference>
<keyword evidence="1" id="KW-0378">Hydrolase</keyword>
<dbReference type="InterPro" id="IPR029058">
    <property type="entry name" value="AB_hydrolase_fold"/>
</dbReference>
<comment type="caution">
    <text evidence="3">The sequence shown here is derived from an EMBL/GenBank/DDBJ whole genome shotgun (WGS) entry which is preliminary data.</text>
</comment>
<dbReference type="InterPro" id="IPR013094">
    <property type="entry name" value="AB_hydrolase_3"/>
</dbReference>
<reference evidence="3 4" key="1">
    <citation type="journal article" date="2025" name="Microbiol. Resour. Announc.">
        <title>Draft genome sequences for Neonectria magnoliae and Neonectria punicea, canker pathogens of Liriodendron tulipifera and Acer saccharum in West Virginia.</title>
        <authorList>
            <person name="Petronek H.M."/>
            <person name="Kasson M.T."/>
            <person name="Metheny A.M."/>
            <person name="Stauder C.M."/>
            <person name="Lovett B."/>
            <person name="Lynch S.C."/>
            <person name="Garnas J.R."/>
            <person name="Kasson L.R."/>
            <person name="Stajich J.E."/>
        </authorList>
    </citation>
    <scope>NUCLEOTIDE SEQUENCE [LARGE SCALE GENOMIC DNA]</scope>
    <source>
        <strain evidence="3 4">NRRL 64651</strain>
    </source>
</reference>
<accession>A0ABR1HXE4</accession>
<dbReference type="Pfam" id="PF07859">
    <property type="entry name" value="Abhydrolase_3"/>
    <property type="match status" value="1"/>
</dbReference>
<evidence type="ECO:0000259" key="2">
    <source>
        <dbReference type="Pfam" id="PF07859"/>
    </source>
</evidence>
<dbReference type="PANTHER" id="PTHR48081:SF31">
    <property type="entry name" value="STERYL ACETYL HYDROLASE MUG81-RELATED"/>
    <property type="match status" value="1"/>
</dbReference>
<evidence type="ECO:0000313" key="4">
    <source>
        <dbReference type="Proteomes" id="UP001498421"/>
    </source>
</evidence>
<sequence>MTASSTTVTAPTVAKEALPSSDKEYAVSLGALGWILLLSKATRITFALLMKASIAVLGGSKGNFATFYEYVACQGMLDYQYGLNAVGIQNLLPSTVKTCKKVAKKQDVPSTEICLSDGTKAVRIGLGRTEKVIVLFHGGGYMAPALPEHAKLAMGFADSLPDNTSAFVLQYALASETGNHYPCQLRQAVSLMQYLLHSQSVQPSAITLVGDSAGGHLALSLLLHIAHPNPLVSPLTMQGQFSGAALISPWVVNTSPTSESMKENEDKDLLSAPALDYWTRNFMGDSAPDHWNSVLTTPAAWWANLPVEDILITYGENEVLRDGAVELCKAIQVNHPKTTATNFSGELHAHMLMNRFLHINRPCESERVFLDWLDYHLKN</sequence>
<evidence type="ECO:0000313" key="3">
    <source>
        <dbReference type="EMBL" id="KAK7425602.1"/>
    </source>
</evidence>
<organism evidence="3 4">
    <name type="scientific">Neonectria magnoliae</name>
    <dbReference type="NCBI Taxonomy" id="2732573"/>
    <lineage>
        <taxon>Eukaryota</taxon>
        <taxon>Fungi</taxon>
        <taxon>Dikarya</taxon>
        <taxon>Ascomycota</taxon>
        <taxon>Pezizomycotina</taxon>
        <taxon>Sordariomycetes</taxon>
        <taxon>Hypocreomycetidae</taxon>
        <taxon>Hypocreales</taxon>
        <taxon>Nectriaceae</taxon>
        <taxon>Neonectria</taxon>
    </lineage>
</organism>